<evidence type="ECO:0000313" key="3">
    <source>
        <dbReference type="Proteomes" id="UP000765509"/>
    </source>
</evidence>
<dbReference type="Proteomes" id="UP000765509">
    <property type="component" value="Unassembled WGS sequence"/>
</dbReference>
<organism evidence="2 3">
    <name type="scientific">Austropuccinia psidii MF-1</name>
    <dbReference type="NCBI Taxonomy" id="1389203"/>
    <lineage>
        <taxon>Eukaryota</taxon>
        <taxon>Fungi</taxon>
        <taxon>Dikarya</taxon>
        <taxon>Basidiomycota</taxon>
        <taxon>Pucciniomycotina</taxon>
        <taxon>Pucciniomycetes</taxon>
        <taxon>Pucciniales</taxon>
        <taxon>Sphaerophragmiaceae</taxon>
        <taxon>Austropuccinia</taxon>
    </lineage>
</organism>
<feature type="compositionally biased region" description="Basic and acidic residues" evidence="1">
    <location>
        <begin position="137"/>
        <end position="151"/>
    </location>
</feature>
<dbReference type="EMBL" id="AVOT02068115">
    <property type="protein sequence ID" value="MBW0559443.1"/>
    <property type="molecule type" value="Genomic_DNA"/>
</dbReference>
<reference evidence="2" key="1">
    <citation type="submission" date="2021-03" db="EMBL/GenBank/DDBJ databases">
        <title>Draft genome sequence of rust myrtle Austropuccinia psidii MF-1, a brazilian biotype.</title>
        <authorList>
            <person name="Quecine M.C."/>
            <person name="Pachon D.M.R."/>
            <person name="Bonatelli M.L."/>
            <person name="Correr F.H."/>
            <person name="Franceschini L.M."/>
            <person name="Leite T.F."/>
            <person name="Margarido G.R.A."/>
            <person name="Almeida C.A."/>
            <person name="Ferrarezi J.A."/>
            <person name="Labate C.A."/>
        </authorList>
    </citation>
    <scope>NUCLEOTIDE SEQUENCE</scope>
    <source>
        <strain evidence="2">MF-1</strain>
    </source>
</reference>
<sequence length="151" mass="17418">MCPTIDDSNLMIEDSIGDYNGEPIHEDNEEMVHLLKSLNKNVEENNKSNAKTQAITNKLLAAYEKMSHCIDSVLLRMEAIEKRVAHQEKLTMNNNNHNKEKINKTPKDFIKAIIPIKKNINPNQLDTNNCNNTPQETDTHHDKQNKDSWRL</sequence>
<name>A0A9Q3PEV5_9BASI</name>
<feature type="compositionally biased region" description="Polar residues" evidence="1">
    <location>
        <begin position="124"/>
        <end position="136"/>
    </location>
</feature>
<evidence type="ECO:0000256" key="1">
    <source>
        <dbReference type="SAM" id="MobiDB-lite"/>
    </source>
</evidence>
<feature type="region of interest" description="Disordered" evidence="1">
    <location>
        <begin position="120"/>
        <end position="151"/>
    </location>
</feature>
<proteinExistence type="predicted"/>
<gene>
    <name evidence="2" type="ORF">O181_099158</name>
</gene>
<comment type="caution">
    <text evidence="2">The sequence shown here is derived from an EMBL/GenBank/DDBJ whole genome shotgun (WGS) entry which is preliminary data.</text>
</comment>
<keyword evidence="3" id="KW-1185">Reference proteome</keyword>
<dbReference type="AlphaFoldDB" id="A0A9Q3PEV5"/>
<accession>A0A9Q3PEV5</accession>
<protein>
    <submittedName>
        <fullName evidence="2">Uncharacterized protein</fullName>
    </submittedName>
</protein>
<evidence type="ECO:0000313" key="2">
    <source>
        <dbReference type="EMBL" id="MBW0559443.1"/>
    </source>
</evidence>